<evidence type="ECO:0000313" key="3">
    <source>
        <dbReference type="Proteomes" id="UP000261166"/>
    </source>
</evidence>
<keyword evidence="1" id="KW-0119">Carbohydrate metabolism</keyword>
<comment type="caution">
    <text evidence="2">The sequence shown here is derived from an EMBL/GenBank/DDBJ whole genome shotgun (WGS) entry which is preliminary data.</text>
</comment>
<dbReference type="SUPFAM" id="SSF51445">
    <property type="entry name" value="(Trans)glycosidases"/>
    <property type="match status" value="1"/>
</dbReference>
<evidence type="ECO:0008006" key="4">
    <source>
        <dbReference type="Google" id="ProtNLM"/>
    </source>
</evidence>
<sequence length="720" mass="81134">MFRNNTGKEFPVSSSIVLETEEGVKVSLETQADTGEEQADASGKIQPVISGLQLLGDESTAAIYLHARKQPEEPFFGPQTFLDARKGVSYRMKLLGVKRMIAIYQHKDWWIRPAFPESCEEVPERTQLLIAEGEAGYLAILAVCGEEYRTDIAGAGRELRITAASNCINKRSVDDLGLVMASGVNPYQCCELAVKKALALLGKTKMFRRERTYPEMFEYFGWCSWDAFYHEVSHKGIIEKMQELKDKRIPAKWVLIDDGWLDADYKKQVLKGLDADADKFPDGLGACIREIKQDYDVKQVGVWHAVMGYWNGLEKDSSAGRKLRDESRTLEDGRIVPDTEPGRAFAFYDTWHSYLKNSCDVDFVKVDGQSAISLFYAGRKEYGRASAGIQKGLNASAALHFNNRIINCMGMAGEDMWNRPSSAISRSSDDFVPDVPHGFREHAIQNGYNSLLQGQFFWGDWDMFWSDHEENWQNSILRAVSGGPVYTSDKVGRTDGRFIAPLMKKDGRLIRCEEVGMPTVDCLFENPVDTTHVLKLFNRYHENYVITALNINKEDRVCEGRIKVSDIPELAGKEWILYSYRERKAALLSEAHSYEFRLAPNDGELFLVLPAADFIPLGILEKYIGPGCVEAVLQEEGRQTVILSEEGTFGFISSREPERFLYDGKEEMLEKETITGSEACLYHAQPGNCGPDKKYHMAEIFWKGNDSSRADMSDGKAAGK</sequence>
<name>A0A3E3IYR6_9FIRM</name>
<dbReference type="InterPro" id="IPR008811">
    <property type="entry name" value="Glycosyl_hydrolases_36"/>
</dbReference>
<organism evidence="2 3">
    <name type="scientific">Eisenbergiella massiliensis</name>
    <dbReference type="NCBI Taxonomy" id="1720294"/>
    <lineage>
        <taxon>Bacteria</taxon>
        <taxon>Bacillati</taxon>
        <taxon>Bacillota</taxon>
        <taxon>Clostridia</taxon>
        <taxon>Lachnospirales</taxon>
        <taxon>Lachnospiraceae</taxon>
        <taxon>Eisenbergiella</taxon>
    </lineage>
</organism>
<dbReference type="AlphaFoldDB" id="A0A3E3IYR6"/>
<dbReference type="InterPro" id="IPR017853">
    <property type="entry name" value="GH"/>
</dbReference>
<dbReference type="RefSeq" id="WP_021639024.1">
    <property type="nucleotide sequence ID" value="NZ_CALBAU010000351.1"/>
</dbReference>
<evidence type="ECO:0000313" key="2">
    <source>
        <dbReference type="EMBL" id="RGE72218.1"/>
    </source>
</evidence>
<dbReference type="Proteomes" id="UP000261166">
    <property type="component" value="Unassembled WGS sequence"/>
</dbReference>
<evidence type="ECO:0000256" key="1">
    <source>
        <dbReference type="ARBA" id="ARBA00023277"/>
    </source>
</evidence>
<reference evidence="2 3" key="1">
    <citation type="submission" date="2018-08" db="EMBL/GenBank/DDBJ databases">
        <title>A genome reference for cultivated species of the human gut microbiota.</title>
        <authorList>
            <person name="Zou Y."/>
            <person name="Xue W."/>
            <person name="Luo G."/>
        </authorList>
    </citation>
    <scope>NUCLEOTIDE SEQUENCE [LARGE SCALE GENOMIC DNA]</scope>
    <source>
        <strain evidence="2 3">AF26-4BH</strain>
    </source>
</reference>
<gene>
    <name evidence="2" type="ORF">DWY69_09990</name>
</gene>
<dbReference type="Gene3D" id="3.20.20.70">
    <property type="entry name" value="Aldolase class I"/>
    <property type="match status" value="1"/>
</dbReference>
<dbReference type="OrthoDB" id="9758822at2"/>
<protein>
    <recommendedName>
        <fullName evidence="4">Raffinose synthase</fullName>
    </recommendedName>
</protein>
<accession>A0A3E3IYR6</accession>
<dbReference type="PANTHER" id="PTHR31268:SF32">
    <property type="entry name" value="GALACTINOL--SUCROSE GALACTOSYLTRANSFERASE 2-RELATED"/>
    <property type="match status" value="1"/>
</dbReference>
<dbReference type="PANTHER" id="PTHR31268">
    <property type="match status" value="1"/>
</dbReference>
<dbReference type="InterPro" id="IPR013785">
    <property type="entry name" value="Aldolase_TIM"/>
</dbReference>
<dbReference type="Pfam" id="PF05691">
    <property type="entry name" value="Raffinose_syn"/>
    <property type="match status" value="2"/>
</dbReference>
<proteinExistence type="predicted"/>
<dbReference type="EMBL" id="QVLU01000007">
    <property type="protein sequence ID" value="RGE72218.1"/>
    <property type="molecule type" value="Genomic_DNA"/>
</dbReference>